<evidence type="ECO:0000256" key="3">
    <source>
        <dbReference type="ARBA" id="ARBA00022989"/>
    </source>
</evidence>
<dbReference type="RefSeq" id="WP_109276700.1">
    <property type="nucleotide sequence ID" value="NZ_QFKX01000006.1"/>
</dbReference>
<dbReference type="PANTHER" id="PTHR43310">
    <property type="entry name" value="SULFATE TRANSPORTER YBAR-RELATED"/>
    <property type="match status" value="1"/>
</dbReference>
<feature type="transmembrane region" description="Helical" evidence="5">
    <location>
        <begin position="28"/>
        <end position="51"/>
    </location>
</feature>
<feature type="transmembrane region" description="Helical" evidence="5">
    <location>
        <begin position="153"/>
        <end position="171"/>
    </location>
</feature>
<dbReference type="Pfam" id="PF01740">
    <property type="entry name" value="STAS"/>
    <property type="match status" value="1"/>
</dbReference>
<evidence type="ECO:0000256" key="4">
    <source>
        <dbReference type="ARBA" id="ARBA00023136"/>
    </source>
</evidence>
<sequence length="491" mass="51482">MPSSAPAATRPHSVLAALRDPRLLTVEVLGGLVTAFALIPESLSFAIVAGLDPRMGLYAAFTMACATAVLGGRPAMVSGAAGSIALVIFPVARDHGVDYLIATVILGGLLQLLLGGLGVARLMRFIPRSVMVGFVDALAILIFSAQLPQLIGVPWLVYPLVAAGVVVIVLFPRLTRRIPGPLVTILLITLAVVSLGADVPTVGDQGELPHSLPVPGLPHVPIAWHTLQVIAPYAIAMALVGLMESLLTATLVDDLTRTRGSCTREALGQGAANVITGIFGGMGGCAMIGQTIVNVKQAGARTRLSAFLAGVFLITLSVALGDTVGRIPMAALVAVMLVVAATTFDWHSLRSLGVMPRSETLVLLTTVLATVFTRNLAVGVILGVVVAALAFTRRIAHMTQVVQDPDHPGLYRVRGQLFFASSNDLVEQFDYAGGPEHVTVDLSGATVWDASTVAALDGVREQYRRAGRTVEFTGLDRISEHYVERLAGRLG</sequence>
<keyword evidence="4 5" id="KW-0472">Membrane</keyword>
<evidence type="ECO:0000313" key="7">
    <source>
        <dbReference type="EMBL" id="PWH05238.1"/>
    </source>
</evidence>
<dbReference type="CDD" id="cd07042">
    <property type="entry name" value="STAS_SulP_like_sulfate_transporter"/>
    <property type="match status" value="1"/>
</dbReference>
<comment type="caution">
    <text evidence="7">The sequence shown here is derived from an EMBL/GenBank/DDBJ whole genome shotgun (WGS) entry which is preliminary data.</text>
</comment>
<dbReference type="AlphaFoldDB" id="A0A2U2RHA9"/>
<feature type="transmembrane region" description="Helical" evidence="5">
    <location>
        <begin position="129"/>
        <end position="147"/>
    </location>
</feature>
<name>A0A2U2RHA9_9MICO</name>
<proteinExistence type="predicted"/>
<feature type="transmembrane region" description="Helical" evidence="5">
    <location>
        <begin position="183"/>
        <end position="202"/>
    </location>
</feature>
<dbReference type="EMBL" id="QFKX01000006">
    <property type="protein sequence ID" value="PWH05238.1"/>
    <property type="molecule type" value="Genomic_DNA"/>
</dbReference>
<evidence type="ECO:0000256" key="5">
    <source>
        <dbReference type="SAM" id="Phobius"/>
    </source>
</evidence>
<dbReference type="Proteomes" id="UP000245590">
    <property type="component" value="Unassembled WGS sequence"/>
</dbReference>
<dbReference type="GO" id="GO:0016020">
    <property type="term" value="C:membrane"/>
    <property type="evidence" value="ECO:0007669"/>
    <property type="project" value="UniProtKB-SubCell"/>
</dbReference>
<dbReference type="Gene3D" id="3.30.750.24">
    <property type="entry name" value="STAS domain"/>
    <property type="match status" value="1"/>
</dbReference>
<dbReference type="PANTHER" id="PTHR43310:SF1">
    <property type="entry name" value="SULFATE TRANSPORTER YBAR-RELATED"/>
    <property type="match status" value="1"/>
</dbReference>
<dbReference type="Pfam" id="PF00916">
    <property type="entry name" value="Sulfate_transp"/>
    <property type="match status" value="2"/>
</dbReference>
<evidence type="ECO:0000313" key="8">
    <source>
        <dbReference type="Proteomes" id="UP000245590"/>
    </source>
</evidence>
<evidence type="ECO:0000256" key="1">
    <source>
        <dbReference type="ARBA" id="ARBA00004141"/>
    </source>
</evidence>
<feature type="domain" description="STAS" evidence="6">
    <location>
        <begin position="410"/>
        <end position="491"/>
    </location>
</feature>
<comment type="subcellular location">
    <subcellularLocation>
        <location evidence="1">Membrane</location>
        <topology evidence="1">Multi-pass membrane protein</topology>
    </subcellularLocation>
</comment>
<feature type="transmembrane region" description="Helical" evidence="5">
    <location>
        <begin position="361"/>
        <end position="391"/>
    </location>
</feature>
<dbReference type="InterPro" id="IPR011547">
    <property type="entry name" value="SLC26A/SulP_dom"/>
</dbReference>
<feature type="transmembrane region" description="Helical" evidence="5">
    <location>
        <begin position="58"/>
        <end position="91"/>
    </location>
</feature>
<dbReference type="PROSITE" id="PS50801">
    <property type="entry name" value="STAS"/>
    <property type="match status" value="1"/>
</dbReference>
<keyword evidence="3 5" id="KW-1133">Transmembrane helix</keyword>
<feature type="transmembrane region" description="Helical" evidence="5">
    <location>
        <begin position="222"/>
        <end position="242"/>
    </location>
</feature>
<dbReference type="OrthoDB" id="9771198at2"/>
<protein>
    <submittedName>
        <fullName evidence="7">Sodium-independent anion transporter</fullName>
    </submittedName>
</protein>
<dbReference type="InterPro" id="IPR036513">
    <property type="entry name" value="STAS_dom_sf"/>
</dbReference>
<keyword evidence="2 5" id="KW-0812">Transmembrane</keyword>
<dbReference type="InterPro" id="IPR052706">
    <property type="entry name" value="Membrane-Transporter-like"/>
</dbReference>
<evidence type="ECO:0000259" key="6">
    <source>
        <dbReference type="PROSITE" id="PS50801"/>
    </source>
</evidence>
<feature type="transmembrane region" description="Helical" evidence="5">
    <location>
        <begin position="97"/>
        <end position="117"/>
    </location>
</feature>
<dbReference type="InterPro" id="IPR002645">
    <property type="entry name" value="STAS_dom"/>
</dbReference>
<accession>A0A2U2RHA9</accession>
<organism evidence="7 8">
    <name type="scientific">Brachybacterium endophyticum</name>
    <dbReference type="NCBI Taxonomy" id="2182385"/>
    <lineage>
        <taxon>Bacteria</taxon>
        <taxon>Bacillati</taxon>
        <taxon>Actinomycetota</taxon>
        <taxon>Actinomycetes</taxon>
        <taxon>Micrococcales</taxon>
        <taxon>Dermabacteraceae</taxon>
        <taxon>Brachybacterium</taxon>
    </lineage>
</organism>
<keyword evidence="8" id="KW-1185">Reference proteome</keyword>
<feature type="transmembrane region" description="Helical" evidence="5">
    <location>
        <begin position="327"/>
        <end position="349"/>
    </location>
</feature>
<reference evidence="7 8" key="1">
    <citation type="submission" date="2018-05" db="EMBL/GenBank/DDBJ databases">
        <title>Brachybacterium sp. M1HQ-2T, whole genome shotgun sequence.</title>
        <authorList>
            <person name="Tuo L."/>
        </authorList>
    </citation>
    <scope>NUCLEOTIDE SEQUENCE [LARGE SCALE GENOMIC DNA]</scope>
    <source>
        <strain evidence="7 8">M1HQ-2</strain>
    </source>
</reference>
<gene>
    <name evidence="7" type="ORF">DEO23_14270</name>
</gene>
<feature type="transmembrane region" description="Helical" evidence="5">
    <location>
        <begin position="304"/>
        <end position="321"/>
    </location>
</feature>
<evidence type="ECO:0000256" key="2">
    <source>
        <dbReference type="ARBA" id="ARBA00022692"/>
    </source>
</evidence>
<dbReference type="SUPFAM" id="SSF52091">
    <property type="entry name" value="SpoIIaa-like"/>
    <property type="match status" value="1"/>
</dbReference>